<dbReference type="EMBL" id="SJDL01000011">
    <property type="protein sequence ID" value="TBW56496.1"/>
    <property type="molecule type" value="Genomic_DNA"/>
</dbReference>
<keyword evidence="2" id="KW-0812">Transmembrane</keyword>
<name>A0ABY1ZN86_9GAMM</name>
<evidence type="ECO:0000256" key="1">
    <source>
        <dbReference type="ARBA" id="ARBA00010996"/>
    </source>
</evidence>
<dbReference type="PANTHER" id="PTHR12151:SF25">
    <property type="entry name" value="LINALOOL DEHYDRATASE_ISOMERASE DOMAIN-CONTAINING PROTEIN"/>
    <property type="match status" value="1"/>
</dbReference>
<gene>
    <name evidence="3" type="ORF">EZI54_09370</name>
</gene>
<feature type="transmembrane region" description="Helical" evidence="2">
    <location>
        <begin position="12"/>
        <end position="30"/>
    </location>
</feature>
<evidence type="ECO:0000313" key="3">
    <source>
        <dbReference type="EMBL" id="TBW56496.1"/>
    </source>
</evidence>
<keyword evidence="2" id="KW-1133">Transmembrane helix</keyword>
<evidence type="ECO:0000256" key="2">
    <source>
        <dbReference type="SAM" id="Phobius"/>
    </source>
</evidence>
<dbReference type="SUPFAM" id="SSF52833">
    <property type="entry name" value="Thioredoxin-like"/>
    <property type="match status" value="1"/>
</dbReference>
<dbReference type="CDD" id="cd02968">
    <property type="entry name" value="SCO"/>
    <property type="match status" value="1"/>
</dbReference>
<proteinExistence type="inferred from homology"/>
<dbReference type="Pfam" id="PF02630">
    <property type="entry name" value="SCO1-SenC"/>
    <property type="match status" value="1"/>
</dbReference>
<protein>
    <submittedName>
        <fullName evidence="3">SCO family protein</fullName>
    </submittedName>
</protein>
<dbReference type="Gene3D" id="3.40.30.10">
    <property type="entry name" value="Glutaredoxin"/>
    <property type="match status" value="1"/>
</dbReference>
<comment type="similarity">
    <text evidence="1">Belongs to the SCO1/2 family.</text>
</comment>
<sequence length="224" mass="24352">MAQRKNTFGIRLTVAILIVVVVAILGMVIIRQAVFVPEAAQSGPPPDLSAMHAFVYDEARPLADFQLVNEQGESVTSAALTGHWTFAYVGYTSCPDVCPTTLAMLRQARQELAGSGPMPQYLLISADPERDTPSRLNTYLNAFGEGFHGLTGDIDTLRALARSLNADFSRRTDENGRIVVDHSAHLALINPQGEMAAVLQPPFQPEQVVSAYRQVVQWYGPDGA</sequence>
<dbReference type="Proteomes" id="UP000313645">
    <property type="component" value="Unassembled WGS sequence"/>
</dbReference>
<organism evidence="3 4">
    <name type="scientific">Marinobacter halodurans</name>
    <dbReference type="NCBI Taxonomy" id="2528979"/>
    <lineage>
        <taxon>Bacteria</taxon>
        <taxon>Pseudomonadati</taxon>
        <taxon>Pseudomonadota</taxon>
        <taxon>Gammaproteobacteria</taxon>
        <taxon>Pseudomonadales</taxon>
        <taxon>Marinobacteraceae</taxon>
        <taxon>Marinobacter</taxon>
    </lineage>
</organism>
<dbReference type="RefSeq" id="WP_131481284.1">
    <property type="nucleotide sequence ID" value="NZ_SJDL01000011.1"/>
</dbReference>
<evidence type="ECO:0000313" key="4">
    <source>
        <dbReference type="Proteomes" id="UP000313645"/>
    </source>
</evidence>
<comment type="caution">
    <text evidence="3">The sequence shown here is derived from an EMBL/GenBank/DDBJ whole genome shotgun (WGS) entry which is preliminary data.</text>
</comment>
<dbReference type="InterPro" id="IPR003782">
    <property type="entry name" value="SCO1/SenC"/>
</dbReference>
<dbReference type="PANTHER" id="PTHR12151">
    <property type="entry name" value="ELECTRON TRANSPORT PROTIN SCO1/SENC FAMILY MEMBER"/>
    <property type="match status" value="1"/>
</dbReference>
<reference evidence="3 4" key="1">
    <citation type="submission" date="2019-02" db="EMBL/GenBank/DDBJ databases">
        <title>Marinobacter halodurans sp. nov., a marine bacterium isolated from sea tidal flat.</title>
        <authorList>
            <person name="Yoo Y."/>
            <person name="Lee D.W."/>
            <person name="Kim B.S."/>
            <person name="Kim J.-J."/>
        </authorList>
    </citation>
    <scope>NUCLEOTIDE SEQUENCE [LARGE SCALE GENOMIC DNA]</scope>
    <source>
        <strain evidence="3 4">YJ-S3-2</strain>
    </source>
</reference>
<accession>A0ABY1ZN86</accession>
<dbReference type="InterPro" id="IPR036249">
    <property type="entry name" value="Thioredoxin-like_sf"/>
</dbReference>
<keyword evidence="2" id="KW-0472">Membrane</keyword>
<keyword evidence="4" id="KW-1185">Reference proteome</keyword>